<reference evidence="5 6" key="1">
    <citation type="journal article" date="2023" name="Limnol Oceanogr Lett">
        <title>Environmental adaptations by the intertidal Antarctic cyanobacterium Halotia branconii CENA392 as revealed using long-read genome sequencing.</title>
        <authorList>
            <person name="Dextro R.B."/>
            <person name="Delbaje E."/>
            <person name="Freitas P.N.N."/>
            <person name="Geraldes V."/>
            <person name="Pinto E."/>
            <person name="Long P.F."/>
            <person name="Fiore M.F."/>
        </authorList>
    </citation>
    <scope>NUCLEOTIDE SEQUENCE [LARGE SCALE GENOMIC DNA]</scope>
    <source>
        <strain evidence="5 6">CENA392</strain>
    </source>
</reference>
<keyword evidence="2" id="KW-0238">DNA-binding</keyword>
<dbReference type="PANTHER" id="PTHR30349">
    <property type="entry name" value="PHAGE INTEGRASE-RELATED"/>
    <property type="match status" value="1"/>
</dbReference>
<evidence type="ECO:0000256" key="2">
    <source>
        <dbReference type="ARBA" id="ARBA00023125"/>
    </source>
</evidence>
<dbReference type="InterPro" id="IPR013762">
    <property type="entry name" value="Integrase-like_cat_sf"/>
</dbReference>
<gene>
    <name evidence="5" type="ORF">QI031_16185</name>
</gene>
<keyword evidence="6" id="KW-1185">Reference proteome</keyword>
<name>A0AAJ6NMQ4_9CYAN</name>
<dbReference type="RefSeq" id="WP_281480691.1">
    <property type="nucleotide sequence ID" value="NZ_CP124543.1"/>
</dbReference>
<evidence type="ECO:0000313" key="6">
    <source>
        <dbReference type="Proteomes" id="UP001223520"/>
    </source>
</evidence>
<evidence type="ECO:0000256" key="3">
    <source>
        <dbReference type="ARBA" id="ARBA00023172"/>
    </source>
</evidence>
<proteinExistence type="inferred from homology"/>
<feature type="domain" description="Tyr recombinase" evidence="4">
    <location>
        <begin position="7"/>
        <end position="189"/>
    </location>
</feature>
<accession>A0AAJ6NMQ4</accession>
<dbReference type="InterPro" id="IPR002104">
    <property type="entry name" value="Integrase_catalytic"/>
</dbReference>
<dbReference type="Proteomes" id="UP001223520">
    <property type="component" value="Chromosome"/>
</dbReference>
<dbReference type="PROSITE" id="PS51898">
    <property type="entry name" value="TYR_RECOMBINASE"/>
    <property type="match status" value="1"/>
</dbReference>
<dbReference type="SUPFAM" id="SSF56349">
    <property type="entry name" value="DNA breaking-rejoining enzymes"/>
    <property type="match status" value="1"/>
</dbReference>
<evidence type="ECO:0000256" key="1">
    <source>
        <dbReference type="ARBA" id="ARBA00008857"/>
    </source>
</evidence>
<dbReference type="Pfam" id="PF00589">
    <property type="entry name" value="Phage_integrase"/>
    <property type="match status" value="1"/>
</dbReference>
<protein>
    <submittedName>
        <fullName evidence="5">Site-specific integrase</fullName>
    </submittedName>
</protein>
<dbReference type="InterPro" id="IPR011010">
    <property type="entry name" value="DNA_brk_join_enz"/>
</dbReference>
<dbReference type="GO" id="GO:0006310">
    <property type="term" value="P:DNA recombination"/>
    <property type="evidence" value="ECO:0007669"/>
    <property type="project" value="UniProtKB-KW"/>
</dbReference>
<dbReference type="GO" id="GO:0015074">
    <property type="term" value="P:DNA integration"/>
    <property type="evidence" value="ECO:0007669"/>
    <property type="project" value="InterPro"/>
</dbReference>
<dbReference type="Gene3D" id="1.10.443.10">
    <property type="entry name" value="Intergrase catalytic core"/>
    <property type="match status" value="1"/>
</dbReference>
<dbReference type="InterPro" id="IPR050090">
    <property type="entry name" value="Tyrosine_recombinase_XerCD"/>
</dbReference>
<sequence>MKVNGHGQAAIFQPGHFDKLISATEGANHKLIFQIAYFTCARMGEVCKLKTSDVYQENGKPLSTITYPKQSTKCKKTKQVPINEKLQNYLRLYWFESQPKYDDFLFFGSKLGTHLQFQSADDAFRRAVLAAKLDGLGYSTHSFRRSGATELGNQGIALPIIQEITGHSSLDSLRRYIHVTQDQVKNAIATL</sequence>
<dbReference type="CDD" id="cd00397">
    <property type="entry name" value="DNA_BRE_C"/>
    <property type="match status" value="1"/>
</dbReference>
<dbReference type="KEGG" id="hbq:QI031_16185"/>
<evidence type="ECO:0000313" key="5">
    <source>
        <dbReference type="EMBL" id="WGV23365.1"/>
    </source>
</evidence>
<keyword evidence="3" id="KW-0233">DNA recombination</keyword>
<organism evidence="5 6">
    <name type="scientific">Halotia branconii CENA392</name>
    <dbReference type="NCBI Taxonomy" id="1539056"/>
    <lineage>
        <taxon>Bacteria</taxon>
        <taxon>Bacillati</taxon>
        <taxon>Cyanobacteriota</taxon>
        <taxon>Cyanophyceae</taxon>
        <taxon>Nostocales</taxon>
        <taxon>Nodulariaceae</taxon>
        <taxon>Halotia</taxon>
    </lineage>
</organism>
<dbReference type="EMBL" id="CP124543">
    <property type="protein sequence ID" value="WGV23365.1"/>
    <property type="molecule type" value="Genomic_DNA"/>
</dbReference>
<comment type="similarity">
    <text evidence="1">Belongs to the 'phage' integrase family.</text>
</comment>
<dbReference type="GO" id="GO:0003677">
    <property type="term" value="F:DNA binding"/>
    <property type="evidence" value="ECO:0007669"/>
    <property type="project" value="UniProtKB-KW"/>
</dbReference>
<dbReference type="AlphaFoldDB" id="A0AAJ6NMQ4"/>
<evidence type="ECO:0000259" key="4">
    <source>
        <dbReference type="PROSITE" id="PS51898"/>
    </source>
</evidence>
<dbReference type="PANTHER" id="PTHR30349:SF41">
    <property type="entry name" value="INTEGRASE_RECOMBINASE PROTEIN MJ0367-RELATED"/>
    <property type="match status" value="1"/>
</dbReference>